<accession>A0A1I0YRQ1</accession>
<evidence type="ECO:0000313" key="2">
    <source>
        <dbReference type="Proteomes" id="UP000198796"/>
    </source>
</evidence>
<protein>
    <submittedName>
        <fullName evidence="1">Uncharacterized protein</fullName>
    </submittedName>
</protein>
<proteinExistence type="predicted"/>
<evidence type="ECO:0000313" key="1">
    <source>
        <dbReference type="EMBL" id="SFB15892.1"/>
    </source>
</evidence>
<keyword evidence="2" id="KW-1185">Reference proteome</keyword>
<dbReference type="EMBL" id="FOJU01000007">
    <property type="protein sequence ID" value="SFB15892.1"/>
    <property type="molecule type" value="Genomic_DNA"/>
</dbReference>
<gene>
    <name evidence="1" type="ORF">SAMN05421688_3301</name>
</gene>
<name>A0A1I0YRQ1_9RHOB</name>
<organism evidence="1 2">
    <name type="scientific">Poseidonocella pacifica</name>
    <dbReference type="NCBI Taxonomy" id="871651"/>
    <lineage>
        <taxon>Bacteria</taxon>
        <taxon>Pseudomonadati</taxon>
        <taxon>Pseudomonadota</taxon>
        <taxon>Alphaproteobacteria</taxon>
        <taxon>Rhodobacterales</taxon>
        <taxon>Roseobacteraceae</taxon>
        <taxon>Poseidonocella</taxon>
    </lineage>
</organism>
<dbReference type="Proteomes" id="UP000198796">
    <property type="component" value="Unassembled WGS sequence"/>
</dbReference>
<dbReference type="AlphaFoldDB" id="A0A1I0YRQ1"/>
<dbReference type="STRING" id="871651.SAMN05421688_3301"/>
<sequence length="91" mass="10012">MTDLSEIDKSKLRILCLILQHCCRYRLLDKKAADVRTAHKLTVVSGLLDLFESELERLGSDGGDDAIAGFECSGGKARTRKQSVDFGKNPS</sequence>
<dbReference type="RefSeq" id="WP_092066834.1">
    <property type="nucleotide sequence ID" value="NZ_FOJU01000007.1"/>
</dbReference>
<reference evidence="1 2" key="1">
    <citation type="submission" date="2016-10" db="EMBL/GenBank/DDBJ databases">
        <authorList>
            <person name="de Groot N.N."/>
        </authorList>
    </citation>
    <scope>NUCLEOTIDE SEQUENCE [LARGE SCALE GENOMIC DNA]</scope>
    <source>
        <strain evidence="1 2">DSM 29316</strain>
    </source>
</reference>